<dbReference type="EMBL" id="JAXUIC010000006">
    <property type="protein sequence ID" value="KAK4587001.1"/>
    <property type="molecule type" value="Genomic_DNA"/>
</dbReference>
<evidence type="ECO:0000313" key="3">
    <source>
        <dbReference type="EMBL" id="KAK4587001.1"/>
    </source>
</evidence>
<name>A0AAN7F7L6_QUERU</name>
<feature type="domain" description="PCI" evidence="2">
    <location>
        <begin position="571"/>
        <end position="759"/>
    </location>
</feature>
<dbReference type="GO" id="GO:0070390">
    <property type="term" value="C:transcription export complex 2"/>
    <property type="evidence" value="ECO:0007669"/>
    <property type="project" value="TreeGrafter"/>
</dbReference>
<feature type="compositionally biased region" description="Basic and acidic residues" evidence="1">
    <location>
        <begin position="129"/>
        <end position="142"/>
    </location>
</feature>
<dbReference type="GO" id="GO:0005737">
    <property type="term" value="C:cytoplasm"/>
    <property type="evidence" value="ECO:0007669"/>
    <property type="project" value="TreeGrafter"/>
</dbReference>
<evidence type="ECO:0000259" key="2">
    <source>
        <dbReference type="PROSITE" id="PS50250"/>
    </source>
</evidence>
<dbReference type="InterPro" id="IPR005062">
    <property type="entry name" value="SAC3/GANP/THP3_conserved"/>
</dbReference>
<evidence type="ECO:0000313" key="4">
    <source>
        <dbReference type="Proteomes" id="UP001324115"/>
    </source>
</evidence>
<dbReference type="InterPro" id="IPR045107">
    <property type="entry name" value="SAC3/GANP/THP3"/>
</dbReference>
<feature type="region of interest" description="Disordered" evidence="1">
    <location>
        <begin position="425"/>
        <end position="445"/>
    </location>
</feature>
<gene>
    <name evidence="3" type="ORF">RGQ29_023937</name>
</gene>
<dbReference type="Proteomes" id="UP001324115">
    <property type="component" value="Unassembled WGS sequence"/>
</dbReference>
<feature type="region of interest" description="Disordered" evidence="1">
    <location>
        <begin position="271"/>
        <end position="356"/>
    </location>
</feature>
<dbReference type="GO" id="GO:0006406">
    <property type="term" value="P:mRNA export from nucleus"/>
    <property type="evidence" value="ECO:0007669"/>
    <property type="project" value="TreeGrafter"/>
</dbReference>
<protein>
    <recommendedName>
        <fullName evidence="2">PCI domain-containing protein</fullName>
    </recommendedName>
</protein>
<proteinExistence type="predicted"/>
<dbReference type="PANTHER" id="PTHR12436:SF17">
    <property type="entry name" value="SAC3 FAMILY PROTEIN B"/>
    <property type="match status" value="1"/>
</dbReference>
<dbReference type="PANTHER" id="PTHR12436">
    <property type="entry name" value="80 KDA MCM3-ASSOCIATED PROTEIN"/>
    <property type="match status" value="1"/>
</dbReference>
<feature type="compositionally biased region" description="Polar residues" evidence="1">
    <location>
        <begin position="143"/>
        <end position="168"/>
    </location>
</feature>
<comment type="caution">
    <text evidence="3">The sequence shown here is derived from an EMBL/GenBank/DDBJ whole genome shotgun (WGS) entry which is preliminary data.</text>
</comment>
<reference evidence="3 4" key="1">
    <citation type="journal article" date="2023" name="G3 (Bethesda)">
        <title>A haplotype-resolved chromosome-scale genome for Quercus rubra L. provides insights into the genetics of adaptive traits for red oak species.</title>
        <authorList>
            <person name="Kapoor B."/>
            <person name="Jenkins J."/>
            <person name="Schmutz J."/>
            <person name="Zhebentyayeva T."/>
            <person name="Kuelheim C."/>
            <person name="Coggeshall M."/>
            <person name="Heim C."/>
            <person name="Lasky J.R."/>
            <person name="Leites L."/>
            <person name="Islam-Faridi N."/>
            <person name="Romero-Severson J."/>
            <person name="DeLeo V.L."/>
            <person name="Lucas S.M."/>
            <person name="Lazic D."/>
            <person name="Gailing O."/>
            <person name="Carlson J."/>
            <person name="Staton M."/>
        </authorList>
    </citation>
    <scope>NUCLEOTIDE SEQUENCE [LARGE SCALE GENOMIC DNA]</scope>
    <source>
        <strain evidence="3">Pseudo-F2</strain>
    </source>
</reference>
<dbReference type="PROSITE" id="PS50250">
    <property type="entry name" value="PCI"/>
    <property type="match status" value="1"/>
</dbReference>
<feature type="region of interest" description="Disordered" evidence="1">
    <location>
        <begin position="1"/>
        <end position="215"/>
    </location>
</feature>
<organism evidence="3 4">
    <name type="scientific">Quercus rubra</name>
    <name type="common">Northern red oak</name>
    <name type="synonym">Quercus borealis</name>
    <dbReference type="NCBI Taxonomy" id="3512"/>
    <lineage>
        <taxon>Eukaryota</taxon>
        <taxon>Viridiplantae</taxon>
        <taxon>Streptophyta</taxon>
        <taxon>Embryophyta</taxon>
        <taxon>Tracheophyta</taxon>
        <taxon>Spermatophyta</taxon>
        <taxon>Magnoliopsida</taxon>
        <taxon>eudicotyledons</taxon>
        <taxon>Gunneridae</taxon>
        <taxon>Pentapetalae</taxon>
        <taxon>rosids</taxon>
        <taxon>fabids</taxon>
        <taxon>Fagales</taxon>
        <taxon>Fagaceae</taxon>
        <taxon>Quercus</taxon>
    </lineage>
</organism>
<dbReference type="InterPro" id="IPR000717">
    <property type="entry name" value="PCI_dom"/>
</dbReference>
<accession>A0AAN7F7L6</accession>
<dbReference type="FunFam" id="1.25.40.990:FF:000004">
    <property type="entry name" value="Putative peptidase C48 domain family protein"/>
    <property type="match status" value="1"/>
</dbReference>
<evidence type="ECO:0000256" key="1">
    <source>
        <dbReference type="SAM" id="MobiDB-lite"/>
    </source>
</evidence>
<dbReference type="Pfam" id="PF03399">
    <property type="entry name" value="SAC3_GANP"/>
    <property type="match status" value="1"/>
</dbReference>
<dbReference type="Gene3D" id="1.25.40.990">
    <property type="match status" value="1"/>
</dbReference>
<feature type="compositionally biased region" description="Polar residues" evidence="1">
    <location>
        <begin position="287"/>
        <end position="309"/>
    </location>
</feature>
<sequence length="1609" mass="180139">MMQQLEEEERRKRDYAGFTKASGPSGPPQSPSLSLLPNVSTSAPLLRSPTPRPRGPGALIGVQRSPPLAFERAGPAVRPAYQNSSGIRRGPEAAESRPLAFESTRFTANPPHSSAGVHRMMESPPSWGDRQRSLSKDYEAQIHQRSSASLLASHNSGTNVTARVARSQNPERTKSPPSLYPISDIAGYSSQPVRARPASFSTPLDNRPRSPVNYADLLDHQDQPSVSPYLGSDASARSFSTDTGVVQVLKRTRSPPLQAGSEVLQDNLHFAQSGSKRPSISPPMLGTRSNFVSSSDSQIHQRFSPSAINPVTEVAATKLTSSPAPKRTRSPPLLSSDQVFPDYSDSTQDDTEREMQAKAKRLARFKVELNANVQGSPDFADQKANKHEQSMVERQKYVGNAPPELAGDFTNGHISADYDASESSTIITGSCPDMCPESERAERERKGDLDQFERLDGDRNQTSKSLAVKKYTRTAEREAGLIRPMPVLQKTIDYLLNLLDQPYDDKFLGVYNFLWDRMRAIRMDLRMQHIFNQGAIVMLEQMIRLHIIAMHELCEHTKGEGFSEGFDAHLNIEQMNKTSVELFQLYDDHRKRGINVPTEKEFRGYYALLKLDKHPGYKVEPAELSLDLAKMTPEIRQTPEVLFARDVARACRTGNFIAFFRLARRASYLQACLIHAHFAKLRTQALASLHSGLQNNQGVPVTHVAKWLAMEDEDIESLLQYHGFSIKVFEEPYMMKEGPFLNLDKDYPTKCSELVHIKRSKMVVEDVSPSTQVVSSPAKATEEIKFSKIHKHDMISTPYVENESSTHRIDEEMSDLDAILSPKDSRQPQPIVITPTVSKQGENDRQATDASISPWGFLLSHSSPRPELTKVGIVGKPNSDALFRSSTERNMHCDIGGMPLQMVSTTVPQERASGGKYDYAVENSGSPSVVFNNLEDAEATDIHTDIHEENEICKVVTDDYDEETAEAKLKLILRLWKRRSIKRREVREQRQLAANAALDLLSLGPPIRQNQDQPSNIGEFDIDHVMWERYKRHVESWSRLNVSDVIAGILSRRNPDAKCLCWKVIVCSLTNDSGAVKLEQRNQVACLPAGSWLLSKLMPFSKGDDDDLVISSPGLSIWRKWASQYDADPTCCLSIVKDTDFDNLDETVAGASAVLFLVSDNIPWNHQKVQLQKLLMSIPSGSCLPLLILSGSCKEETPDSFSIMVNELGLHEIDKSQISSFQVFPLVVNHEMEHSDGFFSDEQLREGLKWLASESPLQPVLHNMKTRELVLPHLNSSLEVLERINDFEVSPNNCISAFNKALDWSLGEIASAAKANPANWPCPEIALLEESSDEHRVVKWYLPTTGWNSLKKIEPLMCALRDCKLPAFTADISWLARGSHMGKEVKNQRQQLENCLVTYLTSSKMMRYTEAMKEASLMLQKSAHLELHNSCYCIVPKWVMIFRRIFNWRLMNLSSGSFSVAYVLECHHVAPPITGDVDMLGLEDCVPSHYLNHPSLDEIIEGCCSLPPLLGGDESQPEAFQPLSRMVPNGEVHEATTNTNDLVEDERDVVQDGNLDITYKMSYTNLFDSTRTEIVVAGKATQEAENLSKLLEQCNIKQNKLDETLSIYF</sequence>
<keyword evidence="4" id="KW-1185">Reference proteome</keyword>